<dbReference type="EMBL" id="LR134433">
    <property type="protein sequence ID" value="VEH86107.1"/>
    <property type="molecule type" value="Genomic_DNA"/>
</dbReference>
<dbReference type="SUPFAM" id="SSF52540">
    <property type="entry name" value="P-loop containing nucleoside triphosphate hydrolases"/>
    <property type="match status" value="1"/>
</dbReference>
<dbReference type="SMART" id="SM00382">
    <property type="entry name" value="AAA"/>
    <property type="match status" value="1"/>
</dbReference>
<dbReference type="GO" id="GO:0005886">
    <property type="term" value="C:plasma membrane"/>
    <property type="evidence" value="ECO:0007669"/>
    <property type="project" value="TreeGrafter"/>
</dbReference>
<dbReference type="GO" id="GO:0016887">
    <property type="term" value="F:ATP hydrolysis activity"/>
    <property type="evidence" value="ECO:0007669"/>
    <property type="project" value="InterPro"/>
</dbReference>
<dbReference type="CDD" id="cd03255">
    <property type="entry name" value="ABC_MJ0796_LolCDE_FtsE"/>
    <property type="match status" value="1"/>
</dbReference>
<keyword evidence="7" id="KW-0378">Hydrolase</keyword>
<dbReference type="InterPro" id="IPR015854">
    <property type="entry name" value="ABC_transpr_LolD-like"/>
</dbReference>
<name>A0A0W0R0L0_9GAMM</name>
<dbReference type="OrthoDB" id="9801477at2"/>
<keyword evidence="7" id="KW-0614">Plasmid</keyword>
<keyword evidence="1" id="KW-0813">Transport</keyword>
<evidence type="ECO:0000256" key="2">
    <source>
        <dbReference type="ARBA" id="ARBA00022741"/>
    </source>
</evidence>
<reference evidence="6 8" key="1">
    <citation type="submission" date="2015-11" db="EMBL/GenBank/DDBJ databases">
        <title>Identification of large and diverse effector repertoires of 38 Legionella species.</title>
        <authorList>
            <person name="Burstein D."/>
            <person name="Amaro F."/>
            <person name="Zusman T."/>
            <person name="Lifshitz Z."/>
            <person name="Cohen O."/>
            <person name="Gilbert J.A."/>
            <person name="Pupko T."/>
            <person name="Shuman H.A."/>
            <person name="Segal G."/>
        </authorList>
    </citation>
    <scope>NUCLEOTIDE SEQUENCE [LARGE SCALE GENOMIC DNA]</scope>
    <source>
        <strain evidence="6 8">1762-AUS-E</strain>
    </source>
</reference>
<dbReference type="PANTHER" id="PTHR24220">
    <property type="entry name" value="IMPORT ATP-BINDING PROTEIN"/>
    <property type="match status" value="1"/>
</dbReference>
<dbReference type="AlphaFoldDB" id="A0A0W0R0L0"/>
<dbReference type="InterPro" id="IPR027417">
    <property type="entry name" value="P-loop_NTPase"/>
</dbReference>
<dbReference type="EMBL" id="LNKA01000019">
    <property type="protein sequence ID" value="KTC64639.1"/>
    <property type="molecule type" value="Genomic_DNA"/>
</dbReference>
<evidence type="ECO:0000313" key="9">
    <source>
        <dbReference type="Proteomes" id="UP000281170"/>
    </source>
</evidence>
<dbReference type="InterPro" id="IPR017871">
    <property type="entry name" value="ABC_transporter-like_CS"/>
</dbReference>
<dbReference type="InterPro" id="IPR017911">
    <property type="entry name" value="MacB-like_ATP-bd"/>
</dbReference>
<evidence type="ECO:0000259" key="5">
    <source>
        <dbReference type="PROSITE" id="PS50893"/>
    </source>
</evidence>
<dbReference type="PROSITE" id="PS00211">
    <property type="entry name" value="ABC_TRANSPORTER_1"/>
    <property type="match status" value="1"/>
</dbReference>
<dbReference type="PANTHER" id="PTHR24220:SF86">
    <property type="entry name" value="ABC TRANSPORTER ABCH.1"/>
    <property type="match status" value="1"/>
</dbReference>
<evidence type="ECO:0000313" key="6">
    <source>
        <dbReference type="EMBL" id="KTC64639.1"/>
    </source>
</evidence>
<dbReference type="GO" id="GO:0005524">
    <property type="term" value="F:ATP binding"/>
    <property type="evidence" value="ECO:0007669"/>
    <property type="project" value="UniProtKB-KW"/>
</dbReference>
<keyword evidence="3 6" id="KW-0067">ATP-binding</keyword>
<dbReference type="Proteomes" id="UP000054859">
    <property type="component" value="Unassembled WGS sequence"/>
</dbReference>
<evidence type="ECO:0000313" key="8">
    <source>
        <dbReference type="Proteomes" id="UP000054859"/>
    </source>
</evidence>
<geneLocation type="plasmid" evidence="7 9">
    <name>24</name>
</geneLocation>
<comment type="similarity">
    <text evidence="4">Belongs to the ABC transporter superfamily. Macrolide exporter (TC 3.A.1.122) family.</text>
</comment>
<dbReference type="InterPro" id="IPR003439">
    <property type="entry name" value="ABC_transporter-like_ATP-bd"/>
</dbReference>
<keyword evidence="8" id="KW-1185">Reference proteome</keyword>
<evidence type="ECO:0000256" key="4">
    <source>
        <dbReference type="ARBA" id="ARBA00038388"/>
    </source>
</evidence>
<dbReference type="Proteomes" id="UP000281170">
    <property type="component" value="Plasmid 24"/>
</dbReference>
<feature type="domain" description="ABC transporter" evidence="5">
    <location>
        <begin position="19"/>
        <end position="241"/>
    </location>
</feature>
<reference evidence="7 9" key="2">
    <citation type="submission" date="2018-12" db="EMBL/GenBank/DDBJ databases">
        <authorList>
            <consortium name="Pathogen Informatics"/>
        </authorList>
    </citation>
    <scope>NUCLEOTIDE SEQUENCE [LARGE SCALE GENOMIC DNA]</scope>
    <source>
        <strain evidence="7 9">NCTC12735</strain>
        <plasmid evidence="9">24</plasmid>
    </source>
</reference>
<evidence type="ECO:0000256" key="3">
    <source>
        <dbReference type="ARBA" id="ARBA00022840"/>
    </source>
</evidence>
<dbReference type="RefSeq" id="WP_084758909.1">
    <property type="nucleotide sequence ID" value="NZ_CAAAHS010000001.1"/>
</dbReference>
<evidence type="ECO:0000256" key="1">
    <source>
        <dbReference type="ARBA" id="ARBA00022448"/>
    </source>
</evidence>
<dbReference type="InterPro" id="IPR003593">
    <property type="entry name" value="AAA+_ATPase"/>
</dbReference>
<sequence length="241" mass="26754">MANHSLGLSPKSTCRPPLIRLNQLTKGYCVGSIFTTVLKNINLTINYGEMIAIVGPSGSGKSTLMNLMGLLDKADSGEYFLRDKLVTHYDTDELAELRNQHIGFVFQQFNLLPRFNTLQNVSLPLTYRKDCTPISIQNRARQVLAKVGMEKFLHHLPTQLSGGQQQRVAISRALVGNPEMILADEPTGALDSATGQEIMNLFLALNQEGKTIVIVTHDEKIAEQCQRKIIMKDGRIITGFD</sequence>
<dbReference type="FunFam" id="3.40.50.300:FF:000032">
    <property type="entry name" value="Export ABC transporter ATP-binding protein"/>
    <property type="match status" value="1"/>
</dbReference>
<keyword evidence="2" id="KW-0547">Nucleotide-binding</keyword>
<dbReference type="EC" id="3.6.3.-" evidence="7"/>
<organism evidence="6 8">
    <name type="scientific">Legionella adelaidensis</name>
    <dbReference type="NCBI Taxonomy" id="45056"/>
    <lineage>
        <taxon>Bacteria</taxon>
        <taxon>Pseudomonadati</taxon>
        <taxon>Pseudomonadota</taxon>
        <taxon>Gammaproteobacteria</taxon>
        <taxon>Legionellales</taxon>
        <taxon>Legionellaceae</taxon>
        <taxon>Legionella</taxon>
    </lineage>
</organism>
<protein>
    <submittedName>
        <fullName evidence="6">ABC transporter ATP-binding protein</fullName>
        <ecNumber evidence="7">3.6.3.-</ecNumber>
    </submittedName>
</protein>
<gene>
    <name evidence="7" type="primary">macB_1</name>
    <name evidence="6" type="ORF">Lade_1933</name>
    <name evidence="7" type="ORF">NCTC12735_01754</name>
</gene>
<accession>A0A0W0R0L0</accession>
<dbReference type="Gene3D" id="3.40.50.300">
    <property type="entry name" value="P-loop containing nucleotide triphosphate hydrolases"/>
    <property type="match status" value="1"/>
</dbReference>
<dbReference type="PATRIC" id="fig|45056.6.peg.1994"/>
<dbReference type="PROSITE" id="PS50893">
    <property type="entry name" value="ABC_TRANSPORTER_2"/>
    <property type="match status" value="1"/>
</dbReference>
<dbReference type="KEGG" id="ladl:NCTC12735_01754"/>
<proteinExistence type="inferred from homology"/>
<dbReference type="Pfam" id="PF00005">
    <property type="entry name" value="ABC_tran"/>
    <property type="match status" value="1"/>
</dbReference>
<dbReference type="GO" id="GO:0022857">
    <property type="term" value="F:transmembrane transporter activity"/>
    <property type="evidence" value="ECO:0007669"/>
    <property type="project" value="TreeGrafter"/>
</dbReference>
<dbReference type="STRING" id="45056.Lade_1933"/>
<evidence type="ECO:0000313" key="7">
    <source>
        <dbReference type="EMBL" id="VEH86107.1"/>
    </source>
</evidence>
<dbReference type="GO" id="GO:1902495">
    <property type="term" value="C:transmembrane transporter complex"/>
    <property type="evidence" value="ECO:0007669"/>
    <property type="project" value="UniProtKB-ARBA"/>
</dbReference>